<dbReference type="AlphaFoldDB" id="A0A673AC71"/>
<name>A0A673AC71_9TELE</name>
<dbReference type="GO" id="GO:0008610">
    <property type="term" value="P:lipid biosynthetic process"/>
    <property type="evidence" value="ECO:0007669"/>
    <property type="project" value="InterPro"/>
</dbReference>
<evidence type="ECO:0000313" key="7">
    <source>
        <dbReference type="Ensembl" id="ENSSORP00005027185.1"/>
    </source>
</evidence>
<dbReference type="GO" id="GO:0016020">
    <property type="term" value="C:membrane"/>
    <property type="evidence" value="ECO:0007669"/>
    <property type="project" value="UniProtKB-SubCell"/>
</dbReference>
<dbReference type="Proteomes" id="UP000472271">
    <property type="component" value="Chromosome 9"/>
</dbReference>
<keyword evidence="3 5" id="KW-1133">Transmembrane helix</keyword>
<dbReference type="Pfam" id="PF04116">
    <property type="entry name" value="FA_hydroxylase"/>
    <property type="match status" value="1"/>
</dbReference>
<evidence type="ECO:0000256" key="2">
    <source>
        <dbReference type="ARBA" id="ARBA00022692"/>
    </source>
</evidence>
<evidence type="ECO:0000259" key="6">
    <source>
        <dbReference type="Pfam" id="PF04116"/>
    </source>
</evidence>
<evidence type="ECO:0000256" key="4">
    <source>
        <dbReference type="ARBA" id="ARBA00023136"/>
    </source>
</evidence>
<dbReference type="InParanoid" id="A0A673AC71"/>
<evidence type="ECO:0000256" key="5">
    <source>
        <dbReference type="SAM" id="Phobius"/>
    </source>
</evidence>
<dbReference type="FunCoup" id="A0A673AC71">
    <property type="interactions" value="3"/>
</dbReference>
<sequence length="266" mass="30159">MTVSSAEHAEVCVPVLQGLWDHVRAGQEDILRSPVLPAVCAFLTHVLLCAPFFALDALGSVCHRVRSWRIPSGPGRPPSVRRWLDCFWRVLGKYLSTVLPVTALFQTLRSPTLPELAPTCWQLFVEILACFLVFDTLFFVWHFYMHRIPWLYRNIHQFHHQHKVPFALAAQDASSVELLSLLLLALVSSWVVGCHPLSEALFHILNSWLAVEDHCGYDLPFALHRLLPCLGGAPYHQAHHSHHNGNYAPYFTHWDRLCGTYTASGV</sequence>
<dbReference type="PANTHER" id="PTHR11863">
    <property type="entry name" value="STEROL DESATURASE"/>
    <property type="match status" value="1"/>
</dbReference>
<dbReference type="GO" id="GO:0005506">
    <property type="term" value="F:iron ion binding"/>
    <property type="evidence" value="ECO:0007669"/>
    <property type="project" value="InterPro"/>
</dbReference>
<evidence type="ECO:0000313" key="8">
    <source>
        <dbReference type="Proteomes" id="UP000472271"/>
    </source>
</evidence>
<feature type="domain" description="Fatty acid hydroxylase" evidence="6">
    <location>
        <begin position="128"/>
        <end position="260"/>
    </location>
</feature>
<dbReference type="InterPro" id="IPR050307">
    <property type="entry name" value="Sterol_Desaturase_Related"/>
</dbReference>
<gene>
    <name evidence="7" type="primary">ch25hl3</name>
</gene>
<reference evidence="7" key="1">
    <citation type="submission" date="2019-06" db="EMBL/GenBank/DDBJ databases">
        <authorList>
            <consortium name="Wellcome Sanger Institute Data Sharing"/>
        </authorList>
    </citation>
    <scope>NUCLEOTIDE SEQUENCE [LARGE SCALE GENOMIC DNA]</scope>
</reference>
<dbReference type="GO" id="GO:0016491">
    <property type="term" value="F:oxidoreductase activity"/>
    <property type="evidence" value="ECO:0007669"/>
    <property type="project" value="InterPro"/>
</dbReference>
<proteinExistence type="predicted"/>
<keyword evidence="8" id="KW-1185">Reference proteome</keyword>
<reference evidence="7" key="3">
    <citation type="submission" date="2025-09" db="UniProtKB">
        <authorList>
            <consortium name="Ensembl"/>
        </authorList>
    </citation>
    <scope>IDENTIFICATION</scope>
</reference>
<reference evidence="7" key="2">
    <citation type="submission" date="2025-08" db="UniProtKB">
        <authorList>
            <consortium name="Ensembl"/>
        </authorList>
    </citation>
    <scope>IDENTIFICATION</scope>
</reference>
<protein>
    <submittedName>
        <fullName evidence="7">Cholesterol 25-hydroxylase-like</fullName>
    </submittedName>
</protein>
<feature type="transmembrane region" description="Helical" evidence="5">
    <location>
        <begin position="121"/>
        <end position="144"/>
    </location>
</feature>
<dbReference type="Ensembl" id="ENSSORT00005027970.1">
    <property type="protein sequence ID" value="ENSSORP00005027185.1"/>
    <property type="gene ID" value="ENSSORG00005012993.1"/>
</dbReference>
<keyword evidence="2 5" id="KW-0812">Transmembrane</keyword>
<evidence type="ECO:0000256" key="3">
    <source>
        <dbReference type="ARBA" id="ARBA00022989"/>
    </source>
</evidence>
<accession>A0A673AC71</accession>
<organism evidence="7 8">
    <name type="scientific">Sphaeramia orbicularis</name>
    <name type="common">orbiculate cardinalfish</name>
    <dbReference type="NCBI Taxonomy" id="375764"/>
    <lineage>
        <taxon>Eukaryota</taxon>
        <taxon>Metazoa</taxon>
        <taxon>Chordata</taxon>
        <taxon>Craniata</taxon>
        <taxon>Vertebrata</taxon>
        <taxon>Euteleostomi</taxon>
        <taxon>Actinopterygii</taxon>
        <taxon>Neopterygii</taxon>
        <taxon>Teleostei</taxon>
        <taxon>Neoteleostei</taxon>
        <taxon>Acanthomorphata</taxon>
        <taxon>Gobiaria</taxon>
        <taxon>Kurtiformes</taxon>
        <taxon>Apogonoidei</taxon>
        <taxon>Apogonidae</taxon>
        <taxon>Apogoninae</taxon>
        <taxon>Sphaeramia</taxon>
    </lineage>
</organism>
<dbReference type="OrthoDB" id="1658724at2759"/>
<comment type="subcellular location">
    <subcellularLocation>
        <location evidence="1">Membrane</location>
    </subcellularLocation>
</comment>
<dbReference type="InterPro" id="IPR006694">
    <property type="entry name" value="Fatty_acid_hydroxylase"/>
</dbReference>
<evidence type="ECO:0000256" key="1">
    <source>
        <dbReference type="ARBA" id="ARBA00004370"/>
    </source>
</evidence>
<feature type="transmembrane region" description="Helical" evidence="5">
    <location>
        <begin position="91"/>
        <end position="109"/>
    </location>
</feature>
<keyword evidence="4 5" id="KW-0472">Membrane</keyword>